<dbReference type="PANTHER" id="PTHR48007">
    <property type="entry name" value="LEUCINE-RICH REPEAT RECEPTOR-LIKE PROTEIN KINASE PXC1"/>
    <property type="match status" value="1"/>
</dbReference>
<dbReference type="Pfam" id="PF08263">
    <property type="entry name" value="LRRNT_2"/>
    <property type="match status" value="1"/>
</dbReference>
<accession>A0ABM1R985</accession>
<dbReference type="InterPro" id="IPR032675">
    <property type="entry name" value="LRR_dom_sf"/>
</dbReference>
<evidence type="ECO:0000259" key="4">
    <source>
        <dbReference type="Pfam" id="PF08263"/>
    </source>
</evidence>
<evidence type="ECO:0000256" key="3">
    <source>
        <dbReference type="SAM" id="SignalP"/>
    </source>
</evidence>
<reference evidence="6" key="2">
    <citation type="submission" date="2025-08" db="UniProtKB">
        <authorList>
            <consortium name="RefSeq"/>
        </authorList>
    </citation>
    <scope>IDENTIFICATION</scope>
    <source>
        <tissue evidence="6">Leaf</tissue>
    </source>
</reference>
<keyword evidence="1" id="KW-0433">Leucine-rich repeat</keyword>
<dbReference type="SUPFAM" id="SSF52058">
    <property type="entry name" value="L domain-like"/>
    <property type="match status" value="1"/>
</dbReference>
<keyword evidence="5" id="KW-1185">Reference proteome</keyword>
<dbReference type="Pfam" id="PF13855">
    <property type="entry name" value="LRR_8"/>
    <property type="match status" value="1"/>
</dbReference>
<evidence type="ECO:0000256" key="1">
    <source>
        <dbReference type="ARBA" id="ARBA00022614"/>
    </source>
</evidence>
<name>A0ABM1R985_CAMSA</name>
<dbReference type="GeneID" id="109130460"/>
<feature type="signal peptide" evidence="3">
    <location>
        <begin position="1"/>
        <end position="22"/>
    </location>
</feature>
<dbReference type="InterPro" id="IPR001611">
    <property type="entry name" value="Leu-rich_rpt"/>
</dbReference>
<dbReference type="InterPro" id="IPR046959">
    <property type="entry name" value="PRK1-6/SRF4-like"/>
</dbReference>
<evidence type="ECO:0000313" key="5">
    <source>
        <dbReference type="Proteomes" id="UP000694864"/>
    </source>
</evidence>
<proteinExistence type="predicted"/>
<feature type="chain" id="PRO_5045076799" evidence="3">
    <location>
        <begin position="23"/>
        <end position="242"/>
    </location>
</feature>
<dbReference type="Gene3D" id="3.80.10.10">
    <property type="entry name" value="Ribonuclease Inhibitor"/>
    <property type="match status" value="2"/>
</dbReference>
<gene>
    <name evidence="6" type="primary">LOC109130460</name>
</gene>
<reference evidence="5" key="1">
    <citation type="journal article" date="2014" name="Nat. Commun.">
        <title>The emerging biofuel crop Camelina sativa retains a highly undifferentiated hexaploid genome structure.</title>
        <authorList>
            <person name="Kagale S."/>
            <person name="Koh C."/>
            <person name="Nixon J."/>
            <person name="Bollina V."/>
            <person name="Clarke W.E."/>
            <person name="Tuteja R."/>
            <person name="Spillane C."/>
            <person name="Robinson S.J."/>
            <person name="Links M.G."/>
            <person name="Clarke C."/>
            <person name="Higgins E.E."/>
            <person name="Huebert T."/>
            <person name="Sharpe A.G."/>
            <person name="Parkin I.A."/>
        </authorList>
    </citation>
    <scope>NUCLEOTIDE SEQUENCE [LARGE SCALE GENOMIC DNA]</scope>
    <source>
        <strain evidence="5">cv. DH55</strain>
    </source>
</reference>
<evidence type="ECO:0000313" key="6">
    <source>
        <dbReference type="RefSeq" id="XP_019095573.1"/>
    </source>
</evidence>
<dbReference type="Pfam" id="PF00560">
    <property type="entry name" value="LRR_1"/>
    <property type="match status" value="2"/>
</dbReference>
<sequence length="242" mass="25884">MQQNSLLLALFLLCFSIRSGSGQSDDLRTLLELKNSFVTNPKDETILRTWNADDPNFCNWTGVTCGGSVIIGLNLSSLGLTGSISPSIGRFNNLTHIDLSSNRLVGPIPTTLSNLSASLETLHLFSNRLSGEIPSQLGSLVNLKSLKLGDNELNGSIPETFGNLVSLRMLALASCRLTGTIPSQLGRLVQLQALILQDNELEGLIPPDIGNCTSLVLITAAVNRLNGSLPAELSRLISCFPN</sequence>
<keyword evidence="2" id="KW-0677">Repeat</keyword>
<protein>
    <submittedName>
        <fullName evidence="6">LRR receptor-like serine/threonine-protein kinase GSO2</fullName>
    </submittedName>
</protein>
<feature type="domain" description="Leucine-rich repeat-containing N-terminal plant-type" evidence="4">
    <location>
        <begin position="24"/>
        <end position="65"/>
    </location>
</feature>
<organism evidence="5 6">
    <name type="scientific">Camelina sativa</name>
    <name type="common">False flax</name>
    <name type="synonym">Myagrum sativum</name>
    <dbReference type="NCBI Taxonomy" id="90675"/>
    <lineage>
        <taxon>Eukaryota</taxon>
        <taxon>Viridiplantae</taxon>
        <taxon>Streptophyta</taxon>
        <taxon>Embryophyta</taxon>
        <taxon>Tracheophyta</taxon>
        <taxon>Spermatophyta</taxon>
        <taxon>Magnoliopsida</taxon>
        <taxon>eudicotyledons</taxon>
        <taxon>Gunneridae</taxon>
        <taxon>Pentapetalae</taxon>
        <taxon>rosids</taxon>
        <taxon>malvids</taxon>
        <taxon>Brassicales</taxon>
        <taxon>Brassicaceae</taxon>
        <taxon>Camelineae</taxon>
        <taxon>Camelina</taxon>
    </lineage>
</organism>
<keyword evidence="3" id="KW-0732">Signal</keyword>
<dbReference type="Proteomes" id="UP000694864">
    <property type="component" value="Chromosome 18"/>
</dbReference>
<evidence type="ECO:0000256" key="2">
    <source>
        <dbReference type="ARBA" id="ARBA00022737"/>
    </source>
</evidence>
<dbReference type="PANTHER" id="PTHR48007:SF76">
    <property type="entry name" value="OS03G0145102 PROTEIN"/>
    <property type="match status" value="1"/>
</dbReference>
<dbReference type="InterPro" id="IPR013210">
    <property type="entry name" value="LRR_N_plant-typ"/>
</dbReference>
<dbReference type="RefSeq" id="XP_019095573.1">
    <property type="nucleotide sequence ID" value="XM_019240028.1"/>
</dbReference>